<dbReference type="PROSITE" id="PS50011">
    <property type="entry name" value="PROTEIN_KINASE_DOM"/>
    <property type="match status" value="1"/>
</dbReference>
<dbReference type="FunFam" id="1.25.40.430:FF:000003">
    <property type="entry name" value="Checkpoint serine/threonine-protein kinase BUB1"/>
    <property type="match status" value="1"/>
</dbReference>
<feature type="compositionally biased region" description="Polar residues" evidence="5">
    <location>
        <begin position="1057"/>
        <end position="1070"/>
    </location>
</feature>
<dbReference type="SMART" id="SM00777">
    <property type="entry name" value="Mad3_BUB1_I"/>
    <property type="match status" value="1"/>
</dbReference>
<evidence type="ECO:0000256" key="5">
    <source>
        <dbReference type="SAM" id="MobiDB-lite"/>
    </source>
</evidence>
<dbReference type="InterPro" id="IPR015661">
    <property type="entry name" value="Bub1/Mad3"/>
</dbReference>
<evidence type="ECO:0000256" key="4">
    <source>
        <dbReference type="ARBA" id="ARBA00023328"/>
    </source>
</evidence>
<feature type="compositionally biased region" description="Low complexity" evidence="5">
    <location>
        <begin position="239"/>
        <end position="264"/>
    </location>
</feature>
<dbReference type="GO" id="GO:0005524">
    <property type="term" value="F:ATP binding"/>
    <property type="evidence" value="ECO:0007669"/>
    <property type="project" value="InterPro"/>
</dbReference>
<dbReference type="AlphaFoldDB" id="A0A4P7NNP6"/>
<evidence type="ECO:0000256" key="2">
    <source>
        <dbReference type="ARBA" id="ARBA00022454"/>
    </source>
</evidence>
<feature type="domain" description="Protein kinase" evidence="6">
    <location>
        <begin position="889"/>
        <end position="1241"/>
    </location>
</feature>
<dbReference type="SUPFAM" id="SSF56112">
    <property type="entry name" value="Protein kinase-like (PK-like)"/>
    <property type="match status" value="1"/>
</dbReference>
<dbReference type="Gene3D" id="1.10.510.10">
    <property type="entry name" value="Transferase(Phosphotransferase) domain 1"/>
    <property type="match status" value="1"/>
</dbReference>
<dbReference type="GO" id="GO:0007094">
    <property type="term" value="P:mitotic spindle assembly checkpoint signaling"/>
    <property type="evidence" value="ECO:0007669"/>
    <property type="project" value="InterPro"/>
</dbReference>
<feature type="compositionally biased region" description="Acidic residues" evidence="5">
    <location>
        <begin position="587"/>
        <end position="615"/>
    </location>
</feature>
<dbReference type="InterPro" id="IPR013212">
    <property type="entry name" value="Mad3/Bub1_I"/>
</dbReference>
<feature type="compositionally biased region" description="Polar residues" evidence="5">
    <location>
        <begin position="574"/>
        <end position="583"/>
    </location>
</feature>
<dbReference type="InterPro" id="IPR000719">
    <property type="entry name" value="Prot_kinase_dom"/>
</dbReference>
<sequence length="1241" mass="137785">MGDSEDLINFDVIEGHKENIQSLPGGRSAKKLAGLFAPSPLGKSQPPTPNDTNNIHDCIRAEYEAELANAADLDDPLDVYDRYVRWTLDAYPSAQATAQSQLHVLLERATKAFIGSSQYKNDPRYLKLWLYYIKFFSDAPRETFLYVSRHGIGEGLALFYEEYAAWLEGAGRWNQAEEVYRLGIERDARPQQRLVRKLGEFEQRRAQQAGDEADAPSSPALPTMRPALAAKMDPFASSAPTDPQAAQRQAATASSSRSKPAKSKLAIFSDADAAPASALGSREAGPQGWDTIDSLAHRKKENVMEPKSWVGETLKTGSRKPSGPKMAVFRDTSLLMKSHIPIDASEHQVTVDPRAGKRQRIVFDLRVLYPTPEIPGSELSFEEVLLARAGWLDERPETPVERMVPLRDENRPSPVPSQVDLENAPQKLVIHRDTRPSAVERKVPLKDENNQSPPVISQADLLDENAPQKLVIHRDTIPLDENGAPIKPISKEGKPRKKKVMEVNETQIIKAKLDSPSRPKLLKRKGTSEPTMTMHTRAATDDIYDIFNAPIKPATQEEGSADEDYDTDGDYTSGAESGNTTRAISEAGDEDEEEEEDDDDDDDAEDEAIDADDTADDKSVSEWSDFTARKHIPNLDDIGAEDQDVTRASNFTEQPSPELNPEDDENLEPETPIDDDDPRTRTTFVPIPPEDYVPERRTYRDPVEMANNRLPFMTPITERTETDINMGSGGGSRSAFTKTPSRCRRTFPTSEDEDEDEDEEGSAEPPSSPLRDIVEDEPAPPRKALQPVVPKVVGRTALQPKSIPPKGPIIADLQCNPVEESVRAEILSKASPALTSQPRYYDHRPGKYEKGSEIRKFAKALTKAKASGDKTSNLPLQPTIEFPGCEMKYTVKKELGKGAFAPVFLVENSAPDAADPQDENAIEMGKGAFATAHSQRSHLEALKMETPPSAWEFHMMRLAHDRLGPQHRAVASLSAALEFHLYQDEGFLMLPFHPHGTLLDVVNFFRAEPSGVMDETLAMFFSIELLRTAEALHSKGLLHGDLKADNCLLRLDAPSTASDPSAGAQLSSQWRADGSGGWSSRGVTLIDFGRGIDMRAFRPDVQFVADWKTSPQDCAEMREGRPWTWQIDCHGLAGTIHCLLFGKYIETVRCDANMPGTGGRRYKVRESLKRYWQTDIWGDCFDLLLNPGAHVEAEDGAKMPVLRGMKNVRERMETWLEGNCERGVGLKSLMGKVEVWAKGRK</sequence>
<evidence type="ECO:0000256" key="3">
    <source>
        <dbReference type="ARBA" id="ARBA00022838"/>
    </source>
</evidence>
<evidence type="ECO:0000259" key="7">
    <source>
        <dbReference type="PROSITE" id="PS51489"/>
    </source>
</evidence>
<dbReference type="Gene3D" id="1.25.40.430">
    <property type="match status" value="1"/>
</dbReference>
<dbReference type="GO" id="GO:0051754">
    <property type="term" value="P:meiotic sister chromatid cohesion, centromeric"/>
    <property type="evidence" value="ECO:0007669"/>
    <property type="project" value="TreeGrafter"/>
</dbReference>
<comment type="subcellular location">
    <subcellularLocation>
        <location evidence="1">Chromosome</location>
        <location evidence="1">Centromere</location>
        <location evidence="1">Kinetochore</location>
    </subcellularLocation>
</comment>
<evidence type="ECO:0000256" key="1">
    <source>
        <dbReference type="ARBA" id="ARBA00004629"/>
    </source>
</evidence>
<evidence type="ECO:0000313" key="9">
    <source>
        <dbReference type="Proteomes" id="UP000294847"/>
    </source>
</evidence>
<dbReference type="InterPro" id="IPR011009">
    <property type="entry name" value="Kinase-like_dom_sf"/>
</dbReference>
<dbReference type="PROSITE" id="PS51489">
    <property type="entry name" value="BUB1_N"/>
    <property type="match status" value="1"/>
</dbReference>
<keyword evidence="2" id="KW-0158">Chromosome</keyword>
<dbReference type="GO" id="GO:0051094">
    <property type="term" value="P:positive regulation of developmental process"/>
    <property type="evidence" value="ECO:0007669"/>
    <property type="project" value="UniProtKB-ARBA"/>
</dbReference>
<keyword evidence="4" id="KW-0137">Centromere</keyword>
<dbReference type="Proteomes" id="UP000294847">
    <property type="component" value="Chromosome 6"/>
</dbReference>
<feature type="compositionally biased region" description="Acidic residues" evidence="5">
    <location>
        <begin position="750"/>
        <end position="762"/>
    </location>
</feature>
<dbReference type="GO" id="GO:0004672">
    <property type="term" value="F:protein kinase activity"/>
    <property type="evidence" value="ECO:0007669"/>
    <property type="project" value="InterPro"/>
</dbReference>
<evidence type="ECO:0000313" key="8">
    <source>
        <dbReference type="EMBL" id="QBZ63762.1"/>
    </source>
</evidence>
<dbReference type="PANTHER" id="PTHR14030:SF4">
    <property type="entry name" value="BUB1 KINASE, ISOFORM A-RELATED"/>
    <property type="match status" value="1"/>
</dbReference>
<feature type="compositionally biased region" description="Basic and acidic residues" evidence="5">
    <location>
        <begin position="693"/>
        <end position="703"/>
    </location>
</feature>
<proteinExistence type="predicted"/>
<dbReference type="GO" id="GO:0000776">
    <property type="term" value="C:kinetochore"/>
    <property type="evidence" value="ECO:0007669"/>
    <property type="project" value="UniProtKB-KW"/>
</dbReference>
<gene>
    <name evidence="8" type="ORF">PoMZ_05451</name>
</gene>
<dbReference type="GO" id="GO:0032991">
    <property type="term" value="C:protein-containing complex"/>
    <property type="evidence" value="ECO:0007669"/>
    <property type="project" value="UniProtKB-ARBA"/>
</dbReference>
<evidence type="ECO:0000259" key="6">
    <source>
        <dbReference type="PROSITE" id="PS50011"/>
    </source>
</evidence>
<dbReference type="GO" id="GO:0005634">
    <property type="term" value="C:nucleus"/>
    <property type="evidence" value="ECO:0007669"/>
    <property type="project" value="TreeGrafter"/>
</dbReference>
<feature type="region of interest" description="Disordered" evidence="5">
    <location>
        <begin position="514"/>
        <end position="539"/>
    </location>
</feature>
<feature type="region of interest" description="Disordered" evidence="5">
    <location>
        <begin position="203"/>
        <end position="264"/>
    </location>
</feature>
<dbReference type="PROSITE" id="PS00108">
    <property type="entry name" value="PROTEIN_KINASE_ST"/>
    <property type="match status" value="1"/>
</dbReference>
<dbReference type="CDD" id="cd13981">
    <property type="entry name" value="STKc_Bub1_BubR1"/>
    <property type="match status" value="1"/>
</dbReference>
<protein>
    <recommendedName>
        <fullName evidence="10">BUB protein kinase</fullName>
    </recommendedName>
</protein>
<feature type="domain" description="BUB1 N-terminal" evidence="7">
    <location>
        <begin position="63"/>
        <end position="225"/>
    </location>
</feature>
<dbReference type="SMART" id="SM00220">
    <property type="entry name" value="S_TKc"/>
    <property type="match status" value="1"/>
</dbReference>
<feature type="compositionally biased region" description="Acidic residues" evidence="5">
    <location>
        <begin position="559"/>
        <end position="569"/>
    </location>
</feature>
<reference evidence="8 9" key="1">
    <citation type="journal article" date="2019" name="Mol. Biol. Evol.">
        <title>Blast fungal genomes show frequent chromosomal changes, gene gains and losses, and effector gene turnover.</title>
        <authorList>
            <person name="Gomez Luciano L.B."/>
            <person name="Jason Tsai I."/>
            <person name="Chuma I."/>
            <person name="Tosa Y."/>
            <person name="Chen Y.H."/>
            <person name="Li J.Y."/>
            <person name="Li M.Y."/>
            <person name="Jade Lu M.Y."/>
            <person name="Nakayashiki H."/>
            <person name="Li W.H."/>
        </authorList>
    </citation>
    <scope>NUCLEOTIDE SEQUENCE [LARGE SCALE GENOMIC DNA]</scope>
    <source>
        <strain evidence="8">MZ5-1-6</strain>
    </source>
</reference>
<keyword evidence="3" id="KW-0995">Kinetochore</keyword>
<name>A0A4P7NNP6_PYROR</name>
<feature type="region of interest" description="Disordered" evidence="5">
    <location>
        <begin position="551"/>
        <end position="788"/>
    </location>
</feature>
<accession>A0A4P7NNP6</accession>
<organism evidence="8 9">
    <name type="scientific">Pyricularia oryzae</name>
    <name type="common">Rice blast fungus</name>
    <name type="synonym">Magnaporthe oryzae</name>
    <dbReference type="NCBI Taxonomy" id="318829"/>
    <lineage>
        <taxon>Eukaryota</taxon>
        <taxon>Fungi</taxon>
        <taxon>Dikarya</taxon>
        <taxon>Ascomycota</taxon>
        <taxon>Pezizomycotina</taxon>
        <taxon>Sordariomycetes</taxon>
        <taxon>Sordariomycetidae</taxon>
        <taxon>Magnaporthales</taxon>
        <taxon>Pyriculariaceae</taxon>
        <taxon>Pyricularia</taxon>
    </lineage>
</organism>
<feature type="compositionally biased region" description="Acidic residues" evidence="5">
    <location>
        <begin position="660"/>
        <end position="677"/>
    </location>
</feature>
<dbReference type="PANTHER" id="PTHR14030">
    <property type="entry name" value="MITOTIC CHECKPOINT SERINE/THREONINE-PROTEIN KINASE BUB1"/>
    <property type="match status" value="1"/>
</dbReference>
<feature type="region of interest" description="Disordered" evidence="5">
    <location>
        <begin position="1057"/>
        <end position="1078"/>
    </location>
</feature>
<feature type="compositionally biased region" description="Polar residues" evidence="5">
    <location>
        <begin position="646"/>
        <end position="657"/>
    </location>
</feature>
<dbReference type="Pfam" id="PF08311">
    <property type="entry name" value="Mad3_BUB1_I"/>
    <property type="match status" value="1"/>
</dbReference>
<dbReference type="InterPro" id="IPR008271">
    <property type="entry name" value="Ser/Thr_kinase_AS"/>
</dbReference>
<evidence type="ECO:0008006" key="10">
    <source>
        <dbReference type="Google" id="ProtNLM"/>
    </source>
</evidence>
<dbReference type="EMBL" id="CP034209">
    <property type="protein sequence ID" value="QBZ63762.1"/>
    <property type="molecule type" value="Genomic_DNA"/>
</dbReference>